<evidence type="ECO:0000313" key="1">
    <source>
        <dbReference type="EMBL" id="TSE04322.1"/>
    </source>
</evidence>
<protein>
    <recommendedName>
        <fullName evidence="3">Lipoprotein</fullName>
    </recommendedName>
</protein>
<dbReference type="AlphaFoldDB" id="A0A554VCA2"/>
<sequence length="239" mass="28300">MILFIRLIILFTAFIYFFFSCKTKEVQKVVEEIREEVEVPEEDIETNREKKIATIVSRLDSIHRELDWRKLKHNLYTNKNKEIGFQIPYATEVGVTVSYITHIAFEEKEISLHKIIDTVTFTHIGSTFYKDKNHIYHYYDMAYGGKFYIYNKADYSSFKVLGDNYAKDKNYIFGERAGILNHVDYKTFRTTKGSGPYAKDKNGYYFWDELIYTNKEIENVFGKKSISVKELSNLLRNNN</sequence>
<dbReference type="EMBL" id="VLNR01000083">
    <property type="protein sequence ID" value="TSE04322.1"/>
    <property type="molecule type" value="Genomic_DNA"/>
</dbReference>
<comment type="caution">
    <text evidence="1">The sequence shown here is derived from an EMBL/GenBank/DDBJ whole genome shotgun (WGS) entry which is preliminary data.</text>
</comment>
<dbReference type="Pfam" id="PF13644">
    <property type="entry name" value="DKNYY"/>
    <property type="match status" value="1"/>
</dbReference>
<dbReference type="Proteomes" id="UP000318833">
    <property type="component" value="Unassembled WGS sequence"/>
</dbReference>
<dbReference type="OrthoDB" id="701311at2"/>
<reference evidence="1 2" key="1">
    <citation type="submission" date="2019-07" db="EMBL/GenBank/DDBJ databases">
        <title>The draft genome sequence of Aquimarina algiphila M91.</title>
        <authorList>
            <person name="Meng X."/>
        </authorList>
    </citation>
    <scope>NUCLEOTIDE SEQUENCE [LARGE SCALE GENOMIC DNA]</scope>
    <source>
        <strain evidence="1 2">M91</strain>
    </source>
</reference>
<keyword evidence="2" id="KW-1185">Reference proteome</keyword>
<evidence type="ECO:0000313" key="2">
    <source>
        <dbReference type="Proteomes" id="UP000318833"/>
    </source>
</evidence>
<dbReference type="InterPro" id="IPR027375">
    <property type="entry name" value="DKNYY"/>
</dbReference>
<name>A0A554VCA2_9FLAO</name>
<evidence type="ECO:0008006" key="3">
    <source>
        <dbReference type="Google" id="ProtNLM"/>
    </source>
</evidence>
<proteinExistence type="predicted"/>
<accession>A0A554VCA2</accession>
<dbReference type="PROSITE" id="PS51257">
    <property type="entry name" value="PROKAR_LIPOPROTEIN"/>
    <property type="match status" value="1"/>
</dbReference>
<organism evidence="1 2">
    <name type="scientific">Aquimarina algiphila</name>
    <dbReference type="NCBI Taxonomy" id="2047982"/>
    <lineage>
        <taxon>Bacteria</taxon>
        <taxon>Pseudomonadati</taxon>
        <taxon>Bacteroidota</taxon>
        <taxon>Flavobacteriia</taxon>
        <taxon>Flavobacteriales</taxon>
        <taxon>Flavobacteriaceae</taxon>
        <taxon>Aquimarina</taxon>
    </lineage>
</organism>
<gene>
    <name evidence="1" type="ORF">FOF46_26675</name>
</gene>